<feature type="signal peptide" evidence="1">
    <location>
        <begin position="1"/>
        <end position="21"/>
    </location>
</feature>
<dbReference type="AlphaFoldDB" id="A0A225M9S4"/>
<comment type="caution">
    <text evidence="2">The sequence shown here is derived from an EMBL/GenBank/DDBJ whole genome shotgun (WGS) entry which is preliminary data.</text>
</comment>
<dbReference type="RefSeq" id="WP_088604837.1">
    <property type="nucleotide sequence ID" value="NZ_NJIH01000010.1"/>
</dbReference>
<gene>
    <name evidence="2" type="ORF">CEY11_18290</name>
</gene>
<sequence>MKLSVGVIYAMVLVTQTAVGAATPGVVINGKPTASETQALKRAMGADYGDLQPFEVGHADLNDDHRPDLLARSDSTGGCGSAGCQTYAVLATSAGYARKSIRLAAAGGKVFVLPSKHHGMHDLRFESGTYTFKWNGKEYQ</sequence>
<name>A0A225M9S4_9BURK</name>
<dbReference type="Proteomes" id="UP000214603">
    <property type="component" value="Unassembled WGS sequence"/>
</dbReference>
<evidence type="ECO:0000256" key="1">
    <source>
        <dbReference type="SAM" id="SignalP"/>
    </source>
</evidence>
<dbReference type="OrthoDB" id="8595012at2"/>
<evidence type="ECO:0000313" key="3">
    <source>
        <dbReference type="Proteomes" id="UP000214603"/>
    </source>
</evidence>
<protein>
    <submittedName>
        <fullName evidence="2">Uncharacterized protein</fullName>
    </submittedName>
</protein>
<keyword evidence="3" id="KW-1185">Reference proteome</keyword>
<dbReference type="EMBL" id="NJIH01000010">
    <property type="protein sequence ID" value="OWT56830.1"/>
    <property type="molecule type" value="Genomic_DNA"/>
</dbReference>
<accession>A0A225M9S4</accession>
<feature type="chain" id="PRO_5012443300" evidence="1">
    <location>
        <begin position="22"/>
        <end position="140"/>
    </location>
</feature>
<reference evidence="3" key="1">
    <citation type="submission" date="2017-06" db="EMBL/GenBank/DDBJ databases">
        <title>Herbaspirillum phytohormonus sp. nov., isolated from the root nodule of Robinia pseudoacacia in lead-zinc mine.</title>
        <authorList>
            <person name="Fan M."/>
            <person name="Lin Y."/>
        </authorList>
    </citation>
    <scope>NUCLEOTIDE SEQUENCE [LARGE SCALE GENOMIC DNA]</scope>
    <source>
        <strain evidence="3">SC-089</strain>
    </source>
</reference>
<organism evidence="2 3">
    <name type="scientific">Candidimonas nitroreducens</name>
    <dbReference type="NCBI Taxonomy" id="683354"/>
    <lineage>
        <taxon>Bacteria</taxon>
        <taxon>Pseudomonadati</taxon>
        <taxon>Pseudomonadota</taxon>
        <taxon>Betaproteobacteria</taxon>
        <taxon>Burkholderiales</taxon>
        <taxon>Alcaligenaceae</taxon>
        <taxon>Candidimonas</taxon>
    </lineage>
</organism>
<keyword evidence="1" id="KW-0732">Signal</keyword>
<proteinExistence type="predicted"/>
<evidence type="ECO:0000313" key="2">
    <source>
        <dbReference type="EMBL" id="OWT56830.1"/>
    </source>
</evidence>